<keyword evidence="2" id="KW-0805">Transcription regulation</keyword>
<dbReference type="Proteomes" id="UP001183643">
    <property type="component" value="Unassembled WGS sequence"/>
</dbReference>
<dbReference type="SUPFAM" id="SSF88659">
    <property type="entry name" value="Sigma3 and sigma4 domains of RNA polymerase sigma factors"/>
    <property type="match status" value="1"/>
</dbReference>
<comment type="similarity">
    <text evidence="1">Belongs to the sigma-70 factor family. ECF subfamily.</text>
</comment>
<keyword evidence="3" id="KW-0731">Sigma factor</keyword>
<dbReference type="Pfam" id="PF08281">
    <property type="entry name" value="Sigma70_r4_2"/>
    <property type="match status" value="1"/>
</dbReference>
<dbReference type="GO" id="GO:0006352">
    <property type="term" value="P:DNA-templated transcription initiation"/>
    <property type="evidence" value="ECO:0007669"/>
    <property type="project" value="InterPro"/>
</dbReference>
<dbReference type="Gene3D" id="1.10.10.10">
    <property type="entry name" value="Winged helix-like DNA-binding domain superfamily/Winged helix DNA-binding domain"/>
    <property type="match status" value="1"/>
</dbReference>
<dbReference type="InterPro" id="IPR039425">
    <property type="entry name" value="RNA_pol_sigma-70-like"/>
</dbReference>
<dbReference type="PANTHER" id="PTHR43133:SF50">
    <property type="entry name" value="ECF RNA POLYMERASE SIGMA FACTOR SIGM"/>
    <property type="match status" value="1"/>
</dbReference>
<dbReference type="InterPro" id="IPR013324">
    <property type="entry name" value="RNA_pol_sigma_r3/r4-like"/>
</dbReference>
<keyword evidence="5" id="KW-0804">Transcription</keyword>
<sequence length="189" mass="21229">MDQRTATQPAAERHAGFDEFYRGEFLPLTRTLMLTGAGRAEAEDAAQEAMRTALQQWARIDHPPAFVRTVALRALWRGRSRTGREIAGTADRPVWADGTEFEFDADTRYVLGLLGALSAEQRTVMALRVDQYSTTEIAAITGQPPATVRSNLRHARRRLARMLDPAMLGEARRREVERWRTTSTSRSTG</sequence>
<evidence type="ECO:0000256" key="1">
    <source>
        <dbReference type="ARBA" id="ARBA00010641"/>
    </source>
</evidence>
<evidence type="ECO:0000256" key="4">
    <source>
        <dbReference type="ARBA" id="ARBA00023125"/>
    </source>
</evidence>
<evidence type="ECO:0000256" key="3">
    <source>
        <dbReference type="ARBA" id="ARBA00023082"/>
    </source>
</evidence>
<keyword evidence="4" id="KW-0238">DNA-binding</keyword>
<proteinExistence type="inferred from homology"/>
<evidence type="ECO:0000313" key="7">
    <source>
        <dbReference type="EMBL" id="MDR7274478.1"/>
    </source>
</evidence>
<dbReference type="RefSeq" id="WP_310364250.1">
    <property type="nucleotide sequence ID" value="NZ_JAVDYB010000001.1"/>
</dbReference>
<feature type="domain" description="RNA polymerase sigma factor 70 region 4 type 2" evidence="6">
    <location>
        <begin position="109"/>
        <end position="159"/>
    </location>
</feature>
<accession>A0AAE3YIE9</accession>
<evidence type="ECO:0000256" key="5">
    <source>
        <dbReference type="ARBA" id="ARBA00023163"/>
    </source>
</evidence>
<dbReference type="GO" id="GO:0016987">
    <property type="term" value="F:sigma factor activity"/>
    <property type="evidence" value="ECO:0007669"/>
    <property type="project" value="UniProtKB-KW"/>
</dbReference>
<reference evidence="7" key="1">
    <citation type="submission" date="2023-07" db="EMBL/GenBank/DDBJ databases">
        <title>Sequencing the genomes of 1000 actinobacteria strains.</title>
        <authorList>
            <person name="Klenk H.-P."/>
        </authorList>
    </citation>
    <scope>NUCLEOTIDE SEQUENCE</scope>
    <source>
        <strain evidence="7">DSM 44707</strain>
    </source>
</reference>
<evidence type="ECO:0000313" key="8">
    <source>
        <dbReference type="Proteomes" id="UP001183643"/>
    </source>
</evidence>
<evidence type="ECO:0000256" key="2">
    <source>
        <dbReference type="ARBA" id="ARBA00023015"/>
    </source>
</evidence>
<name>A0AAE3YIE9_9ACTN</name>
<keyword evidence="8" id="KW-1185">Reference proteome</keyword>
<dbReference type="InterPro" id="IPR013325">
    <property type="entry name" value="RNA_pol_sigma_r2"/>
</dbReference>
<protein>
    <submittedName>
        <fullName evidence="7">RNA polymerase sigma-70 factor (ECF subfamily)</fullName>
    </submittedName>
</protein>
<dbReference type="GO" id="GO:0003677">
    <property type="term" value="F:DNA binding"/>
    <property type="evidence" value="ECO:0007669"/>
    <property type="project" value="UniProtKB-KW"/>
</dbReference>
<dbReference type="InterPro" id="IPR036388">
    <property type="entry name" value="WH-like_DNA-bd_sf"/>
</dbReference>
<comment type="caution">
    <text evidence="7">The sequence shown here is derived from an EMBL/GenBank/DDBJ whole genome shotgun (WGS) entry which is preliminary data.</text>
</comment>
<evidence type="ECO:0000259" key="6">
    <source>
        <dbReference type="Pfam" id="PF08281"/>
    </source>
</evidence>
<organism evidence="7 8">
    <name type="scientific">Catenuloplanes atrovinosus</name>
    <dbReference type="NCBI Taxonomy" id="137266"/>
    <lineage>
        <taxon>Bacteria</taxon>
        <taxon>Bacillati</taxon>
        <taxon>Actinomycetota</taxon>
        <taxon>Actinomycetes</taxon>
        <taxon>Micromonosporales</taxon>
        <taxon>Micromonosporaceae</taxon>
        <taxon>Catenuloplanes</taxon>
    </lineage>
</organism>
<dbReference type="AlphaFoldDB" id="A0AAE3YIE9"/>
<dbReference type="InterPro" id="IPR013249">
    <property type="entry name" value="RNA_pol_sigma70_r4_t2"/>
</dbReference>
<dbReference type="PANTHER" id="PTHR43133">
    <property type="entry name" value="RNA POLYMERASE ECF-TYPE SIGMA FACTO"/>
    <property type="match status" value="1"/>
</dbReference>
<dbReference type="EMBL" id="JAVDYB010000001">
    <property type="protein sequence ID" value="MDR7274478.1"/>
    <property type="molecule type" value="Genomic_DNA"/>
</dbReference>
<gene>
    <name evidence="7" type="ORF">J2S41_001256</name>
</gene>
<dbReference type="SUPFAM" id="SSF88946">
    <property type="entry name" value="Sigma2 domain of RNA polymerase sigma factors"/>
    <property type="match status" value="1"/>
</dbReference>